<sequence>MCWVWWDNYGFYIGLGLAVFSSFLIGSSVILKKKGLLRLVEKGGTRAGEAFGGALFLTGIYFSCVCLVGGGEAANFAAYAFAPATIVTPLGALSVLISAILSSYLLGERLNLLGKLGCLLSLVGSTVMVIHAPEDEEVTTLEEMISKLKEPGFLAYAAILLALCFLLILYLAPRYGRNNILVYLTICSVIGAFSVSSVKGLGIAIKGFFSGQPINYLNKSLDIFNTSLVFPIYYVLFTTIVITTSIILFKEWVTMTVVDIIGTVCGFLTIILGVFLLHAFKDMDVSLGNLPQVLQNEQPAPVTRDDKNILIEVDQGVSELSSLAVTTAQGVPILLCPCCLGTRAAHLALPSQPQGLHHSPKDTITAPKTPSQPQGPHHSSMDPITAPGTLSQPQGPHHSPQNTITAPRTPSQPQFTITAPKTLLQPQGHRQSPKNTTTAPRMGVPQLPLPHFHPQQLPGWAGGFMGHGSALTWPSPGTPSPSCGRVSFCSGASLNLEWIFTHSHPLLAAPV</sequence>
<dbReference type="Ensembl" id="ENSMCST00000020372.1">
    <property type="protein sequence ID" value="ENSMCSP00000019863.1"/>
    <property type="gene ID" value="ENSMCSG00000013908.1"/>
</dbReference>
<feature type="transmembrane region" description="Helical" evidence="7">
    <location>
        <begin position="180"/>
        <end position="208"/>
    </location>
</feature>
<name>A0A8C5U9E3_9PASS</name>
<organism evidence="8 9">
    <name type="scientific">Malurus cyaneus samueli</name>
    <dbReference type="NCBI Taxonomy" id="2593467"/>
    <lineage>
        <taxon>Eukaryota</taxon>
        <taxon>Metazoa</taxon>
        <taxon>Chordata</taxon>
        <taxon>Craniata</taxon>
        <taxon>Vertebrata</taxon>
        <taxon>Euteleostomi</taxon>
        <taxon>Archelosauria</taxon>
        <taxon>Archosauria</taxon>
        <taxon>Dinosauria</taxon>
        <taxon>Saurischia</taxon>
        <taxon>Theropoda</taxon>
        <taxon>Coelurosauria</taxon>
        <taxon>Aves</taxon>
        <taxon>Neognathae</taxon>
        <taxon>Neoaves</taxon>
        <taxon>Telluraves</taxon>
        <taxon>Australaves</taxon>
        <taxon>Passeriformes</taxon>
        <taxon>Meliphagoidea</taxon>
        <taxon>Maluridae</taxon>
        <taxon>Malurus</taxon>
    </lineage>
</organism>
<feature type="transmembrane region" description="Helical" evidence="7">
    <location>
        <begin position="113"/>
        <end position="133"/>
    </location>
</feature>
<dbReference type="SUPFAM" id="SSF103481">
    <property type="entry name" value="Multidrug resistance efflux transporter EmrE"/>
    <property type="match status" value="1"/>
</dbReference>
<proteinExistence type="inferred from homology"/>
<dbReference type="AlphaFoldDB" id="A0A8C5U9E3"/>
<dbReference type="PANTHER" id="PTHR12570:SF7">
    <property type="entry name" value="MAGNESIUM TRANSPORTER NIPA4"/>
    <property type="match status" value="1"/>
</dbReference>
<comment type="subcellular location">
    <subcellularLocation>
        <location evidence="1">Membrane</location>
        <topology evidence="1">Multi-pass membrane protein</topology>
    </subcellularLocation>
</comment>
<evidence type="ECO:0000256" key="7">
    <source>
        <dbReference type="SAM" id="Phobius"/>
    </source>
</evidence>
<dbReference type="Pfam" id="PF05653">
    <property type="entry name" value="Mg_trans_NIPA"/>
    <property type="match status" value="2"/>
</dbReference>
<evidence type="ECO:0000256" key="5">
    <source>
        <dbReference type="ARBA" id="ARBA00023136"/>
    </source>
</evidence>
<reference evidence="8" key="1">
    <citation type="submission" date="2025-08" db="UniProtKB">
        <authorList>
            <consortium name="Ensembl"/>
        </authorList>
    </citation>
    <scope>IDENTIFICATION</scope>
</reference>
<feature type="transmembrane region" description="Helical" evidence="7">
    <location>
        <begin position="153"/>
        <end position="173"/>
    </location>
</feature>
<accession>A0A8C5U9E3</accession>
<feature type="transmembrane region" description="Helical" evidence="7">
    <location>
        <begin position="228"/>
        <end position="249"/>
    </location>
</feature>
<protein>
    <recommendedName>
        <fullName evidence="10">Magnesium transporter NIPA4</fullName>
    </recommendedName>
</protein>
<feature type="transmembrane region" description="Helical" evidence="7">
    <location>
        <begin position="76"/>
        <end position="101"/>
    </location>
</feature>
<keyword evidence="5 7" id="KW-0472">Membrane</keyword>
<dbReference type="InterPro" id="IPR037185">
    <property type="entry name" value="EmrE-like"/>
</dbReference>
<keyword evidence="9" id="KW-1185">Reference proteome</keyword>
<feature type="compositionally biased region" description="Polar residues" evidence="6">
    <location>
        <begin position="388"/>
        <end position="439"/>
    </location>
</feature>
<evidence type="ECO:0000256" key="3">
    <source>
        <dbReference type="ARBA" id="ARBA00022692"/>
    </source>
</evidence>
<comment type="similarity">
    <text evidence="2">Belongs to the NIPA family.</text>
</comment>
<dbReference type="GO" id="GO:0016020">
    <property type="term" value="C:membrane"/>
    <property type="evidence" value="ECO:0007669"/>
    <property type="project" value="UniProtKB-SubCell"/>
</dbReference>
<feature type="transmembrane region" description="Helical" evidence="7">
    <location>
        <begin position="256"/>
        <end position="280"/>
    </location>
</feature>
<feature type="region of interest" description="Disordered" evidence="6">
    <location>
        <begin position="351"/>
        <end position="443"/>
    </location>
</feature>
<evidence type="ECO:0000256" key="1">
    <source>
        <dbReference type="ARBA" id="ARBA00004141"/>
    </source>
</evidence>
<feature type="transmembrane region" description="Helical" evidence="7">
    <location>
        <begin position="12"/>
        <end position="31"/>
    </location>
</feature>
<evidence type="ECO:0000256" key="6">
    <source>
        <dbReference type="SAM" id="MobiDB-lite"/>
    </source>
</evidence>
<keyword evidence="3 7" id="KW-0812">Transmembrane</keyword>
<evidence type="ECO:0000256" key="4">
    <source>
        <dbReference type="ARBA" id="ARBA00022989"/>
    </source>
</evidence>
<evidence type="ECO:0008006" key="10">
    <source>
        <dbReference type="Google" id="ProtNLM"/>
    </source>
</evidence>
<evidence type="ECO:0000313" key="9">
    <source>
        <dbReference type="Proteomes" id="UP000694560"/>
    </source>
</evidence>
<reference evidence="8" key="2">
    <citation type="submission" date="2025-09" db="UniProtKB">
        <authorList>
            <consortium name="Ensembl"/>
        </authorList>
    </citation>
    <scope>IDENTIFICATION</scope>
</reference>
<evidence type="ECO:0000313" key="8">
    <source>
        <dbReference type="Ensembl" id="ENSMCSP00000019863.1"/>
    </source>
</evidence>
<keyword evidence="4 7" id="KW-1133">Transmembrane helix</keyword>
<dbReference type="InterPro" id="IPR008521">
    <property type="entry name" value="Mg_trans_NIPA"/>
</dbReference>
<dbReference type="GO" id="GO:0015095">
    <property type="term" value="F:magnesium ion transmembrane transporter activity"/>
    <property type="evidence" value="ECO:0007669"/>
    <property type="project" value="InterPro"/>
</dbReference>
<evidence type="ECO:0000256" key="2">
    <source>
        <dbReference type="ARBA" id="ARBA00007230"/>
    </source>
</evidence>
<dbReference type="PANTHER" id="PTHR12570">
    <property type="match status" value="1"/>
</dbReference>
<feature type="transmembrane region" description="Helical" evidence="7">
    <location>
        <begin position="51"/>
        <end position="70"/>
    </location>
</feature>
<dbReference type="Proteomes" id="UP000694560">
    <property type="component" value="Unplaced"/>
</dbReference>
<dbReference type="OrthoDB" id="6428174at2759"/>